<organism evidence="2 3">
    <name type="scientific">Somion occarium</name>
    <dbReference type="NCBI Taxonomy" id="3059160"/>
    <lineage>
        <taxon>Eukaryota</taxon>
        <taxon>Fungi</taxon>
        <taxon>Dikarya</taxon>
        <taxon>Basidiomycota</taxon>
        <taxon>Agaricomycotina</taxon>
        <taxon>Agaricomycetes</taxon>
        <taxon>Polyporales</taxon>
        <taxon>Cerrenaceae</taxon>
        <taxon>Somion</taxon>
    </lineage>
</organism>
<proteinExistence type="predicted"/>
<dbReference type="EMBL" id="OZ037945">
    <property type="protein sequence ID" value="CAL1702707.1"/>
    <property type="molecule type" value="Genomic_DNA"/>
</dbReference>
<name>A0ABP1D488_9APHY</name>
<evidence type="ECO:0000256" key="1">
    <source>
        <dbReference type="SAM" id="MobiDB-lite"/>
    </source>
</evidence>
<sequence>MTKWLEQQEAVHHFTVYLEWATGYQTPEQGSSDETEVAMAEDGDSEDAEVREPEKISLDVTGPFVDAMAAAEEEDLTAEEMVKDDGGRDYFIAKEAAYTQIELEKVERVFGAVDFAHCLKEFIHDAVSKSAERGLPAIEISSNTQVDLFKQVKVVLLELSQVTKDTIFDSIHAIPGTPADGAQVSVLLQFSTILVCK</sequence>
<keyword evidence="3" id="KW-1185">Reference proteome</keyword>
<feature type="region of interest" description="Disordered" evidence="1">
    <location>
        <begin position="26"/>
        <end position="51"/>
    </location>
</feature>
<evidence type="ECO:0000313" key="3">
    <source>
        <dbReference type="Proteomes" id="UP001497453"/>
    </source>
</evidence>
<reference evidence="3" key="1">
    <citation type="submission" date="2024-04" db="EMBL/GenBank/DDBJ databases">
        <authorList>
            <person name="Shaw F."/>
            <person name="Minotto A."/>
        </authorList>
    </citation>
    <scope>NUCLEOTIDE SEQUENCE [LARGE SCALE GENOMIC DNA]</scope>
</reference>
<protein>
    <submittedName>
        <fullName evidence="2">Uncharacterized protein</fullName>
    </submittedName>
</protein>
<evidence type="ECO:0000313" key="2">
    <source>
        <dbReference type="EMBL" id="CAL1702707.1"/>
    </source>
</evidence>
<feature type="compositionally biased region" description="Acidic residues" evidence="1">
    <location>
        <begin position="31"/>
        <end position="47"/>
    </location>
</feature>
<gene>
    <name evidence="2" type="ORF">GFSPODELE1_LOCUS4182</name>
</gene>
<dbReference type="Proteomes" id="UP001497453">
    <property type="component" value="Chromosome 2"/>
</dbReference>
<accession>A0ABP1D488</accession>